<evidence type="ECO:0000313" key="2">
    <source>
        <dbReference type="Proteomes" id="UP000824049"/>
    </source>
</evidence>
<organism evidence="1 2">
    <name type="scientific">Candidatus Anaerobutyricum stercoris</name>
    <dbReference type="NCBI Taxonomy" id="2838457"/>
    <lineage>
        <taxon>Bacteria</taxon>
        <taxon>Bacillati</taxon>
        <taxon>Bacillota</taxon>
        <taxon>Clostridia</taxon>
        <taxon>Lachnospirales</taxon>
        <taxon>Lachnospiraceae</taxon>
        <taxon>Anaerobutyricum</taxon>
    </lineage>
</organism>
<dbReference type="AlphaFoldDB" id="A0A9D2EKD1"/>
<accession>A0A9D2EKD1</accession>
<sequence length="213" mass="24099">MKDQKKRISILGDSVSTFAGITPSEALFYDAWRQEETGVTSPDDTWWMQVIQGMGGILGVNNSYAGSTVSGGFMTSGTSEKRLRTLSAEGEPDMILVAMGANDWGFGVHPQEFEYEYRRMLQRMKRLYPRAEIWCATILRGKPVPEEEMFFNVDGVISPNIYSDIIRRIGTEEAVHLADVSGYHMEYETIDGVHPNREGMKMIACLWLKELQK</sequence>
<dbReference type="GO" id="GO:0004622">
    <property type="term" value="F:phosphatidylcholine lysophospholipase activity"/>
    <property type="evidence" value="ECO:0007669"/>
    <property type="project" value="TreeGrafter"/>
</dbReference>
<dbReference type="InterPro" id="IPR036514">
    <property type="entry name" value="SGNH_hydro_sf"/>
</dbReference>
<dbReference type="CDD" id="cd00229">
    <property type="entry name" value="SGNH_hydrolase"/>
    <property type="match status" value="1"/>
</dbReference>
<dbReference type="PANTHER" id="PTHR30383:SF5">
    <property type="entry name" value="SGNH HYDROLASE-TYPE ESTERASE DOMAIN-CONTAINING PROTEIN"/>
    <property type="match status" value="1"/>
</dbReference>
<dbReference type="Proteomes" id="UP000824049">
    <property type="component" value="Unassembled WGS sequence"/>
</dbReference>
<reference evidence="1" key="1">
    <citation type="journal article" date="2021" name="PeerJ">
        <title>Extensive microbial diversity within the chicken gut microbiome revealed by metagenomics and culture.</title>
        <authorList>
            <person name="Gilroy R."/>
            <person name="Ravi A."/>
            <person name="Getino M."/>
            <person name="Pursley I."/>
            <person name="Horton D.L."/>
            <person name="Alikhan N.F."/>
            <person name="Baker D."/>
            <person name="Gharbi K."/>
            <person name="Hall N."/>
            <person name="Watson M."/>
            <person name="Adriaenssens E.M."/>
            <person name="Foster-Nyarko E."/>
            <person name="Jarju S."/>
            <person name="Secka A."/>
            <person name="Antonio M."/>
            <person name="Oren A."/>
            <person name="Chaudhuri R.R."/>
            <person name="La Ragione R."/>
            <person name="Hildebrand F."/>
            <person name="Pallen M.J."/>
        </authorList>
    </citation>
    <scope>NUCLEOTIDE SEQUENCE</scope>
    <source>
        <strain evidence="1">CHK179-28034</strain>
    </source>
</reference>
<comment type="caution">
    <text evidence="1">The sequence shown here is derived from an EMBL/GenBank/DDBJ whole genome shotgun (WGS) entry which is preliminary data.</text>
</comment>
<dbReference type="SUPFAM" id="SSF52266">
    <property type="entry name" value="SGNH hydrolase"/>
    <property type="match status" value="1"/>
</dbReference>
<dbReference type="PANTHER" id="PTHR30383">
    <property type="entry name" value="THIOESTERASE 1/PROTEASE 1/LYSOPHOSPHOLIPASE L1"/>
    <property type="match status" value="1"/>
</dbReference>
<dbReference type="EMBL" id="DXBR01000037">
    <property type="protein sequence ID" value="HIZ38970.1"/>
    <property type="molecule type" value="Genomic_DNA"/>
</dbReference>
<keyword evidence="1" id="KW-0378">Hydrolase</keyword>
<gene>
    <name evidence="1" type="ORF">H9968_03450</name>
</gene>
<name>A0A9D2EKD1_9FIRM</name>
<dbReference type="Pfam" id="PF16255">
    <property type="entry name" value="Lipase_GDSL_lke"/>
    <property type="match status" value="1"/>
</dbReference>
<protein>
    <submittedName>
        <fullName evidence="1">SGNH/GDSL hydrolase family protein</fullName>
    </submittedName>
</protein>
<proteinExistence type="predicted"/>
<evidence type="ECO:0000313" key="1">
    <source>
        <dbReference type="EMBL" id="HIZ38970.1"/>
    </source>
</evidence>
<reference evidence="1" key="2">
    <citation type="submission" date="2021-04" db="EMBL/GenBank/DDBJ databases">
        <authorList>
            <person name="Gilroy R."/>
        </authorList>
    </citation>
    <scope>NUCLEOTIDE SEQUENCE</scope>
    <source>
        <strain evidence="1">CHK179-28034</strain>
    </source>
</reference>
<dbReference type="InterPro" id="IPR032588">
    <property type="entry name" value="Lipase_GDSL_lke"/>
</dbReference>
<dbReference type="InterPro" id="IPR051532">
    <property type="entry name" value="Ester_Hydrolysis_Enzymes"/>
</dbReference>
<dbReference type="Gene3D" id="3.40.50.1110">
    <property type="entry name" value="SGNH hydrolase"/>
    <property type="match status" value="1"/>
</dbReference>